<gene>
    <name evidence="1" type="ORF">LOK49_LG01G01018</name>
</gene>
<proteinExistence type="predicted"/>
<keyword evidence="1" id="KW-0406">Ion transport</keyword>
<comment type="caution">
    <text evidence="1">The sequence shown here is derived from an EMBL/GenBank/DDBJ whole genome shotgun (WGS) entry which is preliminary data.</text>
</comment>
<dbReference type="Proteomes" id="UP001060215">
    <property type="component" value="Chromosome 1"/>
</dbReference>
<protein>
    <submittedName>
        <fullName evidence="1">Voltage-gated potassium channel subunit beta</fullName>
    </submittedName>
</protein>
<organism evidence="1 2">
    <name type="scientific">Camellia lanceoleosa</name>
    <dbReference type="NCBI Taxonomy" id="1840588"/>
    <lineage>
        <taxon>Eukaryota</taxon>
        <taxon>Viridiplantae</taxon>
        <taxon>Streptophyta</taxon>
        <taxon>Embryophyta</taxon>
        <taxon>Tracheophyta</taxon>
        <taxon>Spermatophyta</taxon>
        <taxon>Magnoliopsida</taxon>
        <taxon>eudicotyledons</taxon>
        <taxon>Gunneridae</taxon>
        <taxon>Pentapetalae</taxon>
        <taxon>asterids</taxon>
        <taxon>Ericales</taxon>
        <taxon>Theaceae</taxon>
        <taxon>Camellia</taxon>
    </lineage>
</organism>
<keyword evidence="1" id="KW-0813">Transport</keyword>
<sequence length="164" mass="17951">MKEKERSNQDEIEESALIDFDELGIKVLEFILGSLVIGLGSIDMLFGNEIKARKSEKLGDLVAYIHHLGTLINLASRSLVEDVLKKVNGLKPIADELGVPLSQLAIAWCATNPNVSSVITGATKESQIQENMKAIDVIPLLTPTVLEKIEAVVQSKPKRADSYR</sequence>
<reference evidence="1 2" key="1">
    <citation type="journal article" date="2022" name="Plant J.">
        <title>Chromosome-level genome of Camellia lanceoleosa provides a valuable resource for understanding genome evolution and self-incompatibility.</title>
        <authorList>
            <person name="Gong W."/>
            <person name="Xiao S."/>
            <person name="Wang L."/>
            <person name="Liao Z."/>
            <person name="Chang Y."/>
            <person name="Mo W."/>
            <person name="Hu G."/>
            <person name="Li W."/>
            <person name="Zhao G."/>
            <person name="Zhu H."/>
            <person name="Hu X."/>
            <person name="Ji K."/>
            <person name="Xiang X."/>
            <person name="Song Q."/>
            <person name="Yuan D."/>
            <person name="Jin S."/>
            <person name="Zhang L."/>
        </authorList>
    </citation>
    <scope>NUCLEOTIDE SEQUENCE [LARGE SCALE GENOMIC DNA]</scope>
    <source>
        <strain evidence="1">SQ_2022a</strain>
    </source>
</reference>
<dbReference type="EMBL" id="CM045758">
    <property type="protein sequence ID" value="KAI8030167.1"/>
    <property type="molecule type" value="Genomic_DNA"/>
</dbReference>
<keyword evidence="2" id="KW-1185">Reference proteome</keyword>
<evidence type="ECO:0000313" key="2">
    <source>
        <dbReference type="Proteomes" id="UP001060215"/>
    </source>
</evidence>
<accession>A0ACC0IW72</accession>
<evidence type="ECO:0000313" key="1">
    <source>
        <dbReference type="EMBL" id="KAI8030167.1"/>
    </source>
</evidence>
<name>A0ACC0IW72_9ERIC</name>
<keyword evidence="1" id="KW-0407">Ion channel</keyword>